<reference evidence="1 2" key="1">
    <citation type="submission" date="2019-01" db="EMBL/GenBank/DDBJ databases">
        <title>Genome Assembly of Collichthys lucidus.</title>
        <authorList>
            <person name="Cai M."/>
            <person name="Xiao S."/>
        </authorList>
    </citation>
    <scope>NUCLEOTIDE SEQUENCE [LARGE SCALE GENOMIC DNA]</scope>
    <source>
        <strain evidence="1">JT15FE1705JMU</strain>
        <tissue evidence="1">Muscle</tissue>
    </source>
</reference>
<accession>A0A4U5VHJ6</accession>
<proteinExistence type="predicted"/>
<evidence type="ECO:0000313" key="1">
    <source>
        <dbReference type="EMBL" id="TKS86505.1"/>
    </source>
</evidence>
<evidence type="ECO:0000313" key="2">
    <source>
        <dbReference type="Proteomes" id="UP000298787"/>
    </source>
</evidence>
<dbReference type="AlphaFoldDB" id="A0A4U5VHJ6"/>
<keyword evidence="2" id="KW-1185">Reference proteome</keyword>
<dbReference type="Proteomes" id="UP000298787">
    <property type="component" value="Chromosome 18"/>
</dbReference>
<name>A0A4U5VHJ6_COLLU</name>
<sequence>MYTYPARCWRKKRRLHNTTDPRLGIYGLQLDPATTTTLLSLPFSSNSGLYVLSASAQRRGNVPRFNLASLRRSTLCSWPEVAGAGQQSLPRSLGSLV</sequence>
<protein>
    <submittedName>
        <fullName evidence="1">Zinc finger protein DPF3</fullName>
    </submittedName>
</protein>
<gene>
    <name evidence="1" type="ORF">D9C73_020622</name>
</gene>
<dbReference type="EMBL" id="CM014095">
    <property type="protein sequence ID" value="TKS86505.1"/>
    <property type="molecule type" value="Genomic_DNA"/>
</dbReference>
<organism evidence="1 2">
    <name type="scientific">Collichthys lucidus</name>
    <name type="common">Big head croaker</name>
    <name type="synonym">Sciaena lucida</name>
    <dbReference type="NCBI Taxonomy" id="240159"/>
    <lineage>
        <taxon>Eukaryota</taxon>
        <taxon>Metazoa</taxon>
        <taxon>Chordata</taxon>
        <taxon>Craniata</taxon>
        <taxon>Vertebrata</taxon>
        <taxon>Euteleostomi</taxon>
        <taxon>Actinopterygii</taxon>
        <taxon>Neopterygii</taxon>
        <taxon>Teleostei</taxon>
        <taxon>Neoteleostei</taxon>
        <taxon>Acanthomorphata</taxon>
        <taxon>Eupercaria</taxon>
        <taxon>Sciaenidae</taxon>
        <taxon>Collichthys</taxon>
    </lineage>
</organism>
<dbReference type="STRING" id="240159.A0A4U5VHJ6"/>